<sequence>MAMAWDRLMENDIVPNAPPPLPRPRHALVFAPHPDDEILGCGGTLHLWAQSGVPIRVVIVTDGARCLDGPETVVSVRREESRAAARVIGYGEPEFWDFPDRDLRYGEGLVRRLLEKIQECEAHWILAPALSERHPDHQVVGLAAAEAVRRLQGERELVFYEVSAPLQPNLFIDITTVEEIKGQAMACFTSQEALQPYSQRMQGLNRYRAYSLGSACRAAEAFYRIHASALGNGLKAVPRTWQEWRAAASGAVEAEDIPLVSVIVRSMGRPTLPEALQSLADQTYPNIQLIVVNAKGGRHSPPYPLRPHWEWALVEKGEPLSRSRAANLGLQHARGRWVLFLDDDDVLLPDHIHRLAQALMDNPSFLAAYSGVRVVDGSEVFLFDYDQPYCFERLLAANYIPNLAVLFERRLVTEHGCGFDETLPVLEDWDFLLQLARHTAFAYVPGVSAVYRYGLGQSGLSRGRQEALYQEYRRVVMEKWLGRLGLEVVDRALDMLACDLEMMRREMKVVRSELDESRRQLKETRREMSEAAARYEELLAQERSERAKREAVIAQLNARAANLERDLEDLRNRSAPLEARLRSIESSRIWKATSPVRMGVHKIKKLLGRV</sequence>
<organism evidence="3">
    <name type="scientific">Desulfacinum infernum</name>
    <dbReference type="NCBI Taxonomy" id="35837"/>
    <lineage>
        <taxon>Bacteria</taxon>
        <taxon>Pseudomonadati</taxon>
        <taxon>Thermodesulfobacteriota</taxon>
        <taxon>Syntrophobacteria</taxon>
        <taxon>Syntrophobacterales</taxon>
        <taxon>Syntrophobacteraceae</taxon>
        <taxon>Desulfacinum</taxon>
    </lineage>
</organism>
<dbReference type="InterPro" id="IPR003737">
    <property type="entry name" value="GlcNAc_PI_deacetylase-related"/>
</dbReference>
<protein>
    <submittedName>
        <fullName evidence="3">Glycosyltransferase</fullName>
    </submittedName>
</protein>
<evidence type="ECO:0000256" key="1">
    <source>
        <dbReference type="SAM" id="Coils"/>
    </source>
</evidence>
<keyword evidence="1" id="KW-0175">Coiled coil</keyword>
<evidence type="ECO:0000313" key="3">
    <source>
        <dbReference type="EMBL" id="HFK98216.1"/>
    </source>
</evidence>
<reference evidence="3" key="1">
    <citation type="journal article" date="2020" name="mSystems">
        <title>Genome- and Community-Level Interaction Insights into Carbon Utilization and Element Cycling Functions of Hydrothermarchaeota in Hydrothermal Sediment.</title>
        <authorList>
            <person name="Zhou Z."/>
            <person name="Liu Y."/>
            <person name="Xu W."/>
            <person name="Pan J."/>
            <person name="Luo Z.H."/>
            <person name="Li M."/>
        </authorList>
    </citation>
    <scope>NUCLEOTIDE SEQUENCE [LARGE SCALE GENOMIC DNA]</scope>
    <source>
        <strain evidence="3">SpSt-456</strain>
    </source>
</reference>
<dbReference type="InterPro" id="IPR001173">
    <property type="entry name" value="Glyco_trans_2-like"/>
</dbReference>
<dbReference type="InterPro" id="IPR024078">
    <property type="entry name" value="LmbE-like_dom_sf"/>
</dbReference>
<proteinExistence type="predicted"/>
<accession>A0A832A578</accession>
<dbReference type="EMBL" id="DSTK01000038">
    <property type="protein sequence ID" value="HFK98216.1"/>
    <property type="molecule type" value="Genomic_DNA"/>
</dbReference>
<comment type="caution">
    <text evidence="3">The sequence shown here is derived from an EMBL/GenBank/DDBJ whole genome shotgun (WGS) entry which is preliminary data.</text>
</comment>
<dbReference type="InterPro" id="IPR029044">
    <property type="entry name" value="Nucleotide-diphossugar_trans"/>
</dbReference>
<dbReference type="AlphaFoldDB" id="A0A832A578"/>
<dbReference type="SUPFAM" id="SSF102588">
    <property type="entry name" value="LmbE-like"/>
    <property type="match status" value="1"/>
</dbReference>
<name>A0A832A578_9BACT</name>
<dbReference type="Pfam" id="PF00535">
    <property type="entry name" value="Glycos_transf_2"/>
    <property type="match status" value="1"/>
</dbReference>
<gene>
    <name evidence="3" type="ORF">ENS06_12970</name>
</gene>
<dbReference type="SUPFAM" id="SSF53448">
    <property type="entry name" value="Nucleotide-diphospho-sugar transferases"/>
    <property type="match status" value="1"/>
</dbReference>
<dbReference type="Gene3D" id="3.90.550.10">
    <property type="entry name" value="Spore Coat Polysaccharide Biosynthesis Protein SpsA, Chain A"/>
    <property type="match status" value="2"/>
</dbReference>
<feature type="coiled-coil region" evidence="1">
    <location>
        <begin position="500"/>
        <end position="580"/>
    </location>
</feature>
<feature type="domain" description="Glycosyltransferase 2-like" evidence="2">
    <location>
        <begin position="267"/>
        <end position="368"/>
    </location>
</feature>
<dbReference type="GO" id="GO:0016758">
    <property type="term" value="F:hexosyltransferase activity"/>
    <property type="evidence" value="ECO:0007669"/>
    <property type="project" value="UniProtKB-ARBA"/>
</dbReference>
<evidence type="ECO:0000259" key="2">
    <source>
        <dbReference type="Pfam" id="PF00535"/>
    </source>
</evidence>
<dbReference type="PANTHER" id="PTHR22916">
    <property type="entry name" value="GLYCOSYLTRANSFERASE"/>
    <property type="match status" value="1"/>
</dbReference>
<dbReference type="Gene3D" id="3.40.50.10320">
    <property type="entry name" value="LmbE-like"/>
    <property type="match status" value="1"/>
</dbReference>
<keyword evidence="3" id="KW-0808">Transferase</keyword>
<dbReference type="Pfam" id="PF02585">
    <property type="entry name" value="PIG-L"/>
    <property type="match status" value="1"/>
</dbReference>